<dbReference type="PANTHER" id="PTHR43273">
    <property type="entry name" value="ANAEROBIC SULFATASE-MATURATING ENZYME HOMOLOG ASLB-RELATED"/>
    <property type="match status" value="1"/>
</dbReference>
<dbReference type="NCBIfam" id="TIGR03942">
    <property type="entry name" value="sulfatase_rSAM"/>
    <property type="match status" value="1"/>
</dbReference>
<evidence type="ECO:0000256" key="3">
    <source>
        <dbReference type="ARBA" id="ARBA00022691"/>
    </source>
</evidence>
<dbReference type="NCBIfam" id="TIGR04085">
    <property type="entry name" value="rSAM_more_4Fe4S"/>
    <property type="match status" value="1"/>
</dbReference>
<keyword evidence="2" id="KW-0004">4Fe-4S</keyword>
<dbReference type="AlphaFoldDB" id="A0A9D1XS61"/>
<dbReference type="SFLD" id="SFLDG01067">
    <property type="entry name" value="SPASM/twitch_domain_containing"/>
    <property type="match status" value="1"/>
</dbReference>
<feature type="domain" description="Radical SAM core" evidence="8">
    <location>
        <begin position="8"/>
        <end position="241"/>
    </location>
</feature>
<dbReference type="GO" id="GO:0016491">
    <property type="term" value="F:oxidoreductase activity"/>
    <property type="evidence" value="ECO:0007669"/>
    <property type="project" value="InterPro"/>
</dbReference>
<dbReference type="Pfam" id="PF13186">
    <property type="entry name" value="SPASM"/>
    <property type="match status" value="1"/>
</dbReference>
<evidence type="ECO:0000256" key="5">
    <source>
        <dbReference type="ARBA" id="ARBA00023004"/>
    </source>
</evidence>
<evidence type="ECO:0000256" key="2">
    <source>
        <dbReference type="ARBA" id="ARBA00022485"/>
    </source>
</evidence>
<keyword evidence="5" id="KW-0408">Iron</keyword>
<dbReference type="InterPro" id="IPR047207">
    <property type="entry name" value="SPASM_anSME"/>
</dbReference>
<dbReference type="InterPro" id="IPR023867">
    <property type="entry name" value="Sulphatase_maturase_rSAM"/>
</dbReference>
<dbReference type="InterPro" id="IPR013785">
    <property type="entry name" value="Aldolase_TIM"/>
</dbReference>
<dbReference type="Pfam" id="PF04055">
    <property type="entry name" value="Radical_SAM"/>
    <property type="match status" value="1"/>
</dbReference>
<reference evidence="9" key="1">
    <citation type="journal article" date="2021" name="PeerJ">
        <title>Extensive microbial diversity within the chicken gut microbiome revealed by metagenomics and culture.</title>
        <authorList>
            <person name="Gilroy R."/>
            <person name="Ravi A."/>
            <person name="Getino M."/>
            <person name="Pursley I."/>
            <person name="Horton D.L."/>
            <person name="Alikhan N.F."/>
            <person name="Baker D."/>
            <person name="Gharbi K."/>
            <person name="Hall N."/>
            <person name="Watson M."/>
            <person name="Adriaenssens E.M."/>
            <person name="Foster-Nyarko E."/>
            <person name="Jarju S."/>
            <person name="Secka A."/>
            <person name="Antonio M."/>
            <person name="Oren A."/>
            <person name="Chaudhuri R.R."/>
            <person name="La Ragione R."/>
            <person name="Hildebrand F."/>
            <person name="Pallen M.J."/>
        </authorList>
    </citation>
    <scope>NUCLEOTIDE SEQUENCE</scope>
    <source>
        <strain evidence="9">ChiHecec2B26-12326</strain>
    </source>
</reference>
<dbReference type="SFLD" id="SFLDG01386">
    <property type="entry name" value="main_SPASM_domain-containing"/>
    <property type="match status" value="1"/>
</dbReference>
<dbReference type="Proteomes" id="UP000823847">
    <property type="component" value="Unassembled WGS sequence"/>
</dbReference>
<accession>A0A9D1XS61</accession>
<dbReference type="NCBIfam" id="NF010308">
    <property type="entry name" value="PRK13745.1"/>
    <property type="match status" value="1"/>
</dbReference>
<dbReference type="InterPro" id="IPR023885">
    <property type="entry name" value="4Fe4S-binding_SPASM_dom"/>
</dbReference>
<name>A0A9D1XS61_9BACT</name>
<dbReference type="CDD" id="cd01335">
    <property type="entry name" value="Radical_SAM"/>
    <property type="match status" value="1"/>
</dbReference>
<dbReference type="Gene3D" id="3.20.20.70">
    <property type="entry name" value="Aldolase class I"/>
    <property type="match status" value="1"/>
</dbReference>
<dbReference type="SFLD" id="SFLDG01072">
    <property type="entry name" value="dehydrogenase_like"/>
    <property type="match status" value="1"/>
</dbReference>
<sequence length="412" mass="48382">MSDSLYISPFAKPVYVMLKPVGAVCNLACDYCYYLEKGKFYPDVRNHIMTERTLERFIQQYMECQTTREVLFTWHGGETLMRPIGFYKKALELQRKYANGRHIDNCIQTNGTLLTDDWCRFLKENNFLVGISIDGPKEFHDEYRRNRQGQPSFYKVMKGIELLRKHGVEYNAMAVVNDYNVDYPLEFYRFFKDLECHYIQFAPIVERVGRHKEGTRLATPEESDGDIRLAPFSVDARKWGAFLRDLFDEWLKEDVGTYFIQLFDATLANWVGEQPGVCTLARYCGHAGVMEFNGDVYACDHFVFPEYKLGNIYTKTLTEMMYSPAQRKFGTDKYDKLPTRCKECEYLFACHGECPKNRFLHTESGEPGLNYLCEGYRAFFEHVAPYMDFMKKELLNKRPPANVMEWAKQQRQ</sequence>
<keyword evidence="3" id="KW-0949">S-adenosyl-L-methionine</keyword>
<protein>
    <submittedName>
        <fullName evidence="9">Anaerobic sulfatase-maturation protein</fullName>
    </submittedName>
</protein>
<evidence type="ECO:0000256" key="7">
    <source>
        <dbReference type="ARBA" id="ARBA00023601"/>
    </source>
</evidence>
<dbReference type="CDD" id="cd21120">
    <property type="entry name" value="SPASM_anSME"/>
    <property type="match status" value="1"/>
</dbReference>
<dbReference type="SFLD" id="SFLDF00285">
    <property type="entry name" value="anaerobic_Ser-type_sulfatase-m"/>
    <property type="match status" value="1"/>
</dbReference>
<proteinExistence type="inferred from homology"/>
<dbReference type="SFLD" id="SFLDS00029">
    <property type="entry name" value="Radical_SAM"/>
    <property type="match status" value="1"/>
</dbReference>
<comment type="cofactor">
    <cofactor evidence="1">
        <name>[4Fe-4S] cluster</name>
        <dbReference type="ChEBI" id="CHEBI:49883"/>
    </cofactor>
</comment>
<dbReference type="InterPro" id="IPR034491">
    <property type="entry name" value="Anaerob_Ser_sulfatase-maturase"/>
</dbReference>
<gene>
    <name evidence="9" type="ORF">H9848_07700</name>
</gene>
<dbReference type="GO" id="GO:0046872">
    <property type="term" value="F:metal ion binding"/>
    <property type="evidence" value="ECO:0007669"/>
    <property type="project" value="UniProtKB-KW"/>
</dbReference>
<dbReference type="PROSITE" id="PS51918">
    <property type="entry name" value="RADICAL_SAM"/>
    <property type="match status" value="1"/>
</dbReference>
<evidence type="ECO:0000313" key="10">
    <source>
        <dbReference type="Proteomes" id="UP000823847"/>
    </source>
</evidence>
<dbReference type="SFLD" id="SFLDG01384">
    <property type="entry name" value="thioether_bond_formation_requi"/>
    <property type="match status" value="1"/>
</dbReference>
<evidence type="ECO:0000256" key="6">
    <source>
        <dbReference type="ARBA" id="ARBA00023014"/>
    </source>
</evidence>
<organism evidence="9 10">
    <name type="scientific">Candidatus Parabacteroides intestinigallinarum</name>
    <dbReference type="NCBI Taxonomy" id="2838722"/>
    <lineage>
        <taxon>Bacteria</taxon>
        <taxon>Pseudomonadati</taxon>
        <taxon>Bacteroidota</taxon>
        <taxon>Bacteroidia</taxon>
        <taxon>Bacteroidales</taxon>
        <taxon>Tannerellaceae</taxon>
        <taxon>Parabacteroides</taxon>
    </lineage>
</organism>
<dbReference type="EMBL" id="DXEN01000059">
    <property type="protein sequence ID" value="HIX86475.1"/>
    <property type="molecule type" value="Genomic_DNA"/>
</dbReference>
<dbReference type="InterPro" id="IPR007197">
    <property type="entry name" value="rSAM"/>
</dbReference>
<dbReference type="SUPFAM" id="SSF102114">
    <property type="entry name" value="Radical SAM enzymes"/>
    <property type="match status" value="1"/>
</dbReference>
<evidence type="ECO:0000313" key="9">
    <source>
        <dbReference type="EMBL" id="HIX86475.1"/>
    </source>
</evidence>
<keyword evidence="4" id="KW-0479">Metal-binding</keyword>
<dbReference type="PANTHER" id="PTHR43273:SF3">
    <property type="entry name" value="ANAEROBIC SULFATASE-MATURATING ENZYME HOMOLOG ASLB-RELATED"/>
    <property type="match status" value="1"/>
</dbReference>
<evidence type="ECO:0000256" key="4">
    <source>
        <dbReference type="ARBA" id="ARBA00022723"/>
    </source>
</evidence>
<comment type="caution">
    <text evidence="9">The sequence shown here is derived from an EMBL/GenBank/DDBJ whole genome shotgun (WGS) entry which is preliminary data.</text>
</comment>
<reference evidence="9" key="2">
    <citation type="submission" date="2021-04" db="EMBL/GenBank/DDBJ databases">
        <authorList>
            <person name="Gilroy R."/>
        </authorList>
    </citation>
    <scope>NUCLEOTIDE SEQUENCE</scope>
    <source>
        <strain evidence="9">ChiHecec2B26-12326</strain>
    </source>
</reference>
<evidence type="ECO:0000256" key="1">
    <source>
        <dbReference type="ARBA" id="ARBA00001966"/>
    </source>
</evidence>
<keyword evidence="6" id="KW-0411">Iron-sulfur</keyword>
<dbReference type="GO" id="GO:0051539">
    <property type="term" value="F:4 iron, 4 sulfur cluster binding"/>
    <property type="evidence" value="ECO:0007669"/>
    <property type="project" value="UniProtKB-KW"/>
</dbReference>
<comment type="similarity">
    <text evidence="7">Belongs to the radical SAM superfamily. Anaerobic sulfatase-maturating enzyme family.</text>
</comment>
<dbReference type="InterPro" id="IPR058240">
    <property type="entry name" value="rSAM_sf"/>
</dbReference>
<evidence type="ECO:0000259" key="8">
    <source>
        <dbReference type="PROSITE" id="PS51918"/>
    </source>
</evidence>